<comment type="caution">
    <text evidence="7">The sequence shown here is derived from an EMBL/GenBank/DDBJ whole genome shotgun (WGS) entry which is preliminary data.</text>
</comment>
<dbReference type="Pfam" id="PF13237">
    <property type="entry name" value="Fer4_10"/>
    <property type="match status" value="1"/>
</dbReference>
<reference evidence="7" key="1">
    <citation type="submission" date="2020-08" db="EMBL/GenBank/DDBJ databases">
        <title>Genome public.</title>
        <authorList>
            <person name="Liu C."/>
            <person name="Sun Q."/>
        </authorList>
    </citation>
    <scope>NUCLEOTIDE SEQUENCE</scope>
    <source>
        <strain evidence="7">BX8</strain>
    </source>
</reference>
<evidence type="ECO:0000313" key="8">
    <source>
        <dbReference type="Proteomes" id="UP000659630"/>
    </source>
</evidence>
<dbReference type="PROSITE" id="PS00198">
    <property type="entry name" value="4FE4S_FER_1"/>
    <property type="match status" value="1"/>
</dbReference>
<dbReference type="PROSITE" id="PS51379">
    <property type="entry name" value="4FE4S_FER_2"/>
    <property type="match status" value="2"/>
</dbReference>
<accession>A0A923KW90</accession>
<keyword evidence="5" id="KW-0411">Iron-sulfur</keyword>
<dbReference type="Pfam" id="PF00881">
    <property type="entry name" value="Nitroreductase"/>
    <property type="match status" value="1"/>
</dbReference>
<dbReference type="InterPro" id="IPR029479">
    <property type="entry name" value="Nitroreductase"/>
</dbReference>
<dbReference type="InterPro" id="IPR017896">
    <property type="entry name" value="4Fe4S_Fe-S-bd"/>
</dbReference>
<feature type="domain" description="4Fe-4S ferredoxin-type" evidence="6">
    <location>
        <begin position="34"/>
        <end position="62"/>
    </location>
</feature>
<gene>
    <name evidence="7" type="ORF">H8S23_08940</name>
</gene>
<keyword evidence="8" id="KW-1185">Reference proteome</keyword>
<keyword evidence="3" id="KW-0560">Oxidoreductase</keyword>
<organism evidence="7 8">
    <name type="scientific">Anaerofilum hominis</name>
    <dbReference type="NCBI Taxonomy" id="2763016"/>
    <lineage>
        <taxon>Bacteria</taxon>
        <taxon>Bacillati</taxon>
        <taxon>Bacillota</taxon>
        <taxon>Clostridia</taxon>
        <taxon>Eubacteriales</taxon>
        <taxon>Oscillospiraceae</taxon>
        <taxon>Anaerofilum</taxon>
    </lineage>
</organism>
<dbReference type="InterPro" id="IPR000415">
    <property type="entry name" value="Nitroreductase-like"/>
</dbReference>
<comment type="similarity">
    <text evidence="1">Belongs to the nitroreductase family.</text>
</comment>
<evidence type="ECO:0000256" key="5">
    <source>
        <dbReference type="ARBA" id="ARBA00023014"/>
    </source>
</evidence>
<dbReference type="Gene3D" id="3.30.70.20">
    <property type="match status" value="1"/>
</dbReference>
<protein>
    <submittedName>
        <fullName evidence="7">Nitroreductase family protein</fullName>
    </submittedName>
</protein>
<proteinExistence type="inferred from homology"/>
<evidence type="ECO:0000259" key="6">
    <source>
        <dbReference type="PROSITE" id="PS51379"/>
    </source>
</evidence>
<keyword evidence="4" id="KW-0408">Iron</keyword>
<dbReference type="EMBL" id="JACONZ010000003">
    <property type="protein sequence ID" value="MBC5581631.1"/>
    <property type="molecule type" value="Genomic_DNA"/>
</dbReference>
<dbReference type="GO" id="GO:0016491">
    <property type="term" value="F:oxidoreductase activity"/>
    <property type="evidence" value="ECO:0007669"/>
    <property type="project" value="UniProtKB-KW"/>
</dbReference>
<sequence length="257" mass="28391">MERSRVIIDRAACIGCGLCSRVCAAHNIAVTDHKAVTVLDDCMLCGQCSAVCPQKAISLSGCPDRQIEKKGEVRLEPRDVLEVIRFRRSIRSFKETPVPGEVIAQVLEAGRLTHTAKNSQDVSFVVLDKEKDRIEKMAVRVFRTIKPVADLFSPMAKNNKIDDNFFFFRAPAVIVILAKDKTNGLLAAQNMEFVAEAHGLGVLYSGFFTMAANASRKIKKALGVPKGEKAAMTLVLGYPDVRFLRSTPHKKLDARFL</sequence>
<dbReference type="SUPFAM" id="SSF54862">
    <property type="entry name" value="4Fe-4S ferredoxins"/>
    <property type="match status" value="1"/>
</dbReference>
<evidence type="ECO:0000256" key="1">
    <source>
        <dbReference type="ARBA" id="ARBA00007118"/>
    </source>
</evidence>
<dbReference type="GO" id="GO:0046872">
    <property type="term" value="F:metal ion binding"/>
    <property type="evidence" value="ECO:0007669"/>
    <property type="project" value="UniProtKB-KW"/>
</dbReference>
<dbReference type="GO" id="GO:0051536">
    <property type="term" value="F:iron-sulfur cluster binding"/>
    <property type="evidence" value="ECO:0007669"/>
    <property type="project" value="UniProtKB-KW"/>
</dbReference>
<dbReference type="RefSeq" id="WP_186888003.1">
    <property type="nucleotide sequence ID" value="NZ_JACONZ010000003.1"/>
</dbReference>
<dbReference type="PANTHER" id="PTHR43673:SF10">
    <property type="entry name" value="NADH DEHYDROGENASE_NAD(P)H NITROREDUCTASE XCC3605-RELATED"/>
    <property type="match status" value="1"/>
</dbReference>
<name>A0A923KW90_9FIRM</name>
<dbReference type="AlphaFoldDB" id="A0A923KW90"/>
<evidence type="ECO:0000256" key="4">
    <source>
        <dbReference type="ARBA" id="ARBA00023004"/>
    </source>
</evidence>
<keyword evidence="2" id="KW-0479">Metal-binding</keyword>
<evidence type="ECO:0000256" key="3">
    <source>
        <dbReference type="ARBA" id="ARBA00023002"/>
    </source>
</evidence>
<dbReference type="Proteomes" id="UP000659630">
    <property type="component" value="Unassembled WGS sequence"/>
</dbReference>
<dbReference type="InterPro" id="IPR017900">
    <property type="entry name" value="4Fe4S_Fe_S_CS"/>
</dbReference>
<dbReference type="PANTHER" id="PTHR43673">
    <property type="entry name" value="NAD(P)H NITROREDUCTASE YDGI-RELATED"/>
    <property type="match status" value="1"/>
</dbReference>
<evidence type="ECO:0000256" key="2">
    <source>
        <dbReference type="ARBA" id="ARBA00022723"/>
    </source>
</evidence>
<evidence type="ECO:0000313" key="7">
    <source>
        <dbReference type="EMBL" id="MBC5581631.1"/>
    </source>
</evidence>
<dbReference type="Gene3D" id="3.40.109.10">
    <property type="entry name" value="NADH Oxidase"/>
    <property type="match status" value="1"/>
</dbReference>
<dbReference type="SUPFAM" id="SSF55469">
    <property type="entry name" value="FMN-dependent nitroreductase-like"/>
    <property type="match status" value="1"/>
</dbReference>
<feature type="domain" description="4Fe-4S ferredoxin-type" evidence="6">
    <location>
        <begin position="4"/>
        <end position="33"/>
    </location>
</feature>